<dbReference type="EMBL" id="CZQA01000008">
    <property type="protein sequence ID" value="CUS35588.1"/>
    <property type="molecule type" value="Genomic_DNA"/>
</dbReference>
<keyword evidence="4" id="KW-1185">Reference proteome</keyword>
<evidence type="ECO:0008006" key="5">
    <source>
        <dbReference type="Google" id="ProtNLM"/>
    </source>
</evidence>
<dbReference type="Pfam" id="PF13576">
    <property type="entry name" value="Pentapeptide_3"/>
    <property type="match status" value="1"/>
</dbReference>
<keyword evidence="2" id="KW-0812">Transmembrane</keyword>
<proteinExistence type="predicted"/>
<keyword evidence="2" id="KW-1133">Transmembrane helix</keyword>
<evidence type="ECO:0000313" key="3">
    <source>
        <dbReference type="EMBL" id="CUS35588.1"/>
    </source>
</evidence>
<feature type="region of interest" description="Disordered" evidence="1">
    <location>
        <begin position="137"/>
        <end position="158"/>
    </location>
</feature>
<dbReference type="InterPro" id="IPR001646">
    <property type="entry name" value="5peptide_repeat"/>
</dbReference>
<protein>
    <recommendedName>
        <fullName evidence="5">Pentapeptide repeat-containing protein</fullName>
    </recommendedName>
</protein>
<organism evidence="3 4">
    <name type="scientific">Candidatus Nitrospira nitrosa</name>
    <dbReference type="NCBI Taxonomy" id="1742972"/>
    <lineage>
        <taxon>Bacteria</taxon>
        <taxon>Pseudomonadati</taxon>
        <taxon>Nitrospirota</taxon>
        <taxon>Nitrospiria</taxon>
        <taxon>Nitrospirales</taxon>
        <taxon>Nitrospiraceae</taxon>
        <taxon>Nitrospira</taxon>
    </lineage>
</organism>
<dbReference type="Gene3D" id="2.160.20.80">
    <property type="entry name" value="E3 ubiquitin-protein ligase SopA"/>
    <property type="match status" value="1"/>
</dbReference>
<reference evidence="3 4" key="1">
    <citation type="submission" date="2015-10" db="EMBL/GenBank/DDBJ databases">
        <authorList>
            <person name="Gilbert D.G."/>
        </authorList>
    </citation>
    <scope>NUCLEOTIDE SEQUENCE [LARGE SCALE GENOMIC DNA]</scope>
    <source>
        <strain evidence="3">COMA1</strain>
    </source>
</reference>
<sequence>MSRSSSDVRAFLQYLLVIQLEDKTPRRRARSALVQILMFRKRKTYVGAVLVVTFAISLGVSDVGAACVAEGEATKAEEVGLVLHLPPTCTQAERDAHSLRGERIVDALRKGHSVDLVGVIIQGDILFDRLTPQAIPQSSMTSELPSQGKPARSEEERRVPAGLRIRDSIVQGAVRHRSVSSTLRFEGPVDFQGSRFKEGVDLSWSVFQKAVDLSGAVFEKEAHFVQGQFVGPLACRETRFGPSTRFHRSAFRGSMDCTGALFDGMAEFLEVTGEQPVEFERSRFGLGTGFSGSHFKSRISFRDAIFSRETFFTFTIFTGEALFAGSQFLGSADFSHAEFRQQDDLAQARFDHPPLFTQAKRLAPPQPDGFLQTKNGQYVLTFGLLVAAALLVAYAIRLK</sequence>
<dbReference type="Proteomes" id="UP000199032">
    <property type="component" value="Unassembled WGS sequence"/>
</dbReference>
<keyword evidence="2" id="KW-0472">Membrane</keyword>
<name>A0A0S4LHW3_9BACT</name>
<feature type="transmembrane region" description="Helical" evidence="2">
    <location>
        <begin position="45"/>
        <end position="66"/>
    </location>
</feature>
<evidence type="ECO:0000313" key="4">
    <source>
        <dbReference type="Proteomes" id="UP000199032"/>
    </source>
</evidence>
<feature type="transmembrane region" description="Helical" evidence="2">
    <location>
        <begin position="378"/>
        <end position="396"/>
    </location>
</feature>
<dbReference type="AlphaFoldDB" id="A0A0S4LHW3"/>
<evidence type="ECO:0000256" key="1">
    <source>
        <dbReference type="SAM" id="MobiDB-lite"/>
    </source>
</evidence>
<dbReference type="OrthoDB" id="9768984at2"/>
<dbReference type="RefSeq" id="WP_090747973.1">
    <property type="nucleotide sequence ID" value="NZ_CZQA01000008.1"/>
</dbReference>
<gene>
    <name evidence="3" type="ORF">COMA1_20354</name>
</gene>
<evidence type="ECO:0000256" key="2">
    <source>
        <dbReference type="SAM" id="Phobius"/>
    </source>
</evidence>
<accession>A0A0S4LHW3</accession>
<dbReference type="STRING" id="1742972.COMA1_20354"/>